<proteinExistence type="predicted"/>
<protein>
    <submittedName>
        <fullName evidence="1">Uncharacterized protein</fullName>
    </submittedName>
</protein>
<accession>A0A395HA23</accession>
<evidence type="ECO:0000313" key="1">
    <source>
        <dbReference type="EMBL" id="RAL04767.1"/>
    </source>
</evidence>
<dbReference type="Proteomes" id="UP000249402">
    <property type="component" value="Unassembled WGS sequence"/>
</dbReference>
<dbReference type="AlphaFoldDB" id="A0A395HA23"/>
<reference evidence="1 2" key="1">
    <citation type="submission" date="2018-02" db="EMBL/GenBank/DDBJ databases">
        <title>The genomes of Aspergillus section Nigri reveals drivers in fungal speciation.</title>
        <authorList>
            <consortium name="DOE Joint Genome Institute"/>
            <person name="Vesth T.C."/>
            <person name="Nybo J."/>
            <person name="Theobald S."/>
            <person name="Brandl J."/>
            <person name="Frisvad J.C."/>
            <person name="Nielsen K.F."/>
            <person name="Lyhne E.K."/>
            <person name="Kogle M.E."/>
            <person name="Kuo A."/>
            <person name="Riley R."/>
            <person name="Clum A."/>
            <person name="Nolan M."/>
            <person name="Lipzen A."/>
            <person name="Salamov A."/>
            <person name="Henrissat B."/>
            <person name="Wiebenga A."/>
            <person name="De vries R.P."/>
            <person name="Grigoriev I.V."/>
            <person name="Mortensen U.H."/>
            <person name="Andersen M.R."/>
            <person name="Baker S.E."/>
        </authorList>
    </citation>
    <scope>NUCLEOTIDE SEQUENCE [LARGE SCALE GENOMIC DNA]</scope>
    <source>
        <strain evidence="1 2">CBS 121593</strain>
    </source>
</reference>
<keyword evidence="2" id="KW-1185">Reference proteome</keyword>
<evidence type="ECO:0000313" key="2">
    <source>
        <dbReference type="Proteomes" id="UP000249402"/>
    </source>
</evidence>
<dbReference type="GeneID" id="37223593"/>
<dbReference type="VEuPathDB" id="FungiDB:BO80DRAFT_422006"/>
<dbReference type="RefSeq" id="XP_025579094.1">
    <property type="nucleotide sequence ID" value="XM_025718728.1"/>
</dbReference>
<dbReference type="EMBL" id="KZ824423">
    <property type="protein sequence ID" value="RAL04767.1"/>
    <property type="molecule type" value="Genomic_DNA"/>
</dbReference>
<name>A0A395HA23_9EURO</name>
<gene>
    <name evidence="1" type="ORF">BO80DRAFT_422006</name>
</gene>
<sequence>METVSRQETWIPQVIDGIAIIIPHLHWHYQHRREISTQMAPQPHPGREVSLKDKNCAFMRHR</sequence>
<organism evidence="1 2">
    <name type="scientific">Aspergillus ibericus CBS 121593</name>
    <dbReference type="NCBI Taxonomy" id="1448316"/>
    <lineage>
        <taxon>Eukaryota</taxon>
        <taxon>Fungi</taxon>
        <taxon>Dikarya</taxon>
        <taxon>Ascomycota</taxon>
        <taxon>Pezizomycotina</taxon>
        <taxon>Eurotiomycetes</taxon>
        <taxon>Eurotiomycetidae</taxon>
        <taxon>Eurotiales</taxon>
        <taxon>Aspergillaceae</taxon>
        <taxon>Aspergillus</taxon>
        <taxon>Aspergillus subgen. Circumdati</taxon>
    </lineage>
</organism>